<evidence type="ECO:0000256" key="1">
    <source>
        <dbReference type="ARBA" id="ARBA00006586"/>
    </source>
</evidence>
<protein>
    <submittedName>
        <fullName evidence="6">Penicillin acylase family protein</fullName>
    </submittedName>
</protein>
<dbReference type="PANTHER" id="PTHR34218:SF3">
    <property type="entry name" value="ACYL-HOMOSERINE LACTONE ACYLASE PVDQ"/>
    <property type="match status" value="1"/>
</dbReference>
<evidence type="ECO:0000256" key="4">
    <source>
        <dbReference type="ARBA" id="ARBA00023145"/>
    </source>
</evidence>
<comment type="caution">
    <text evidence="6">The sequence shown here is derived from an EMBL/GenBank/DDBJ whole genome shotgun (WGS) entry which is preliminary data.</text>
</comment>
<dbReference type="SUPFAM" id="SSF56235">
    <property type="entry name" value="N-terminal nucleophile aminohydrolases (Ntn hydrolases)"/>
    <property type="match status" value="1"/>
</dbReference>
<keyword evidence="4" id="KW-0865">Zymogen</keyword>
<proteinExistence type="inferred from homology"/>
<name>A0ABP7WUU7_9GAMM</name>
<evidence type="ECO:0000313" key="6">
    <source>
        <dbReference type="EMBL" id="GAA4097412.1"/>
    </source>
</evidence>
<dbReference type="InterPro" id="IPR043146">
    <property type="entry name" value="Penicillin_amidase_N_B-knob"/>
</dbReference>
<evidence type="ECO:0000256" key="5">
    <source>
        <dbReference type="SAM" id="SignalP"/>
    </source>
</evidence>
<evidence type="ECO:0000256" key="2">
    <source>
        <dbReference type="ARBA" id="ARBA00022729"/>
    </source>
</evidence>
<dbReference type="Pfam" id="PF01804">
    <property type="entry name" value="Penicil_amidase"/>
    <property type="match status" value="1"/>
</dbReference>
<keyword evidence="3" id="KW-0378">Hydrolase</keyword>
<dbReference type="InterPro" id="IPR023343">
    <property type="entry name" value="Penicillin_amidase_dom1"/>
</dbReference>
<organism evidence="6 7">
    <name type="scientific">Zhongshania borealis</name>
    <dbReference type="NCBI Taxonomy" id="889488"/>
    <lineage>
        <taxon>Bacteria</taxon>
        <taxon>Pseudomonadati</taxon>
        <taxon>Pseudomonadota</taxon>
        <taxon>Gammaproteobacteria</taxon>
        <taxon>Cellvibrionales</taxon>
        <taxon>Spongiibacteraceae</taxon>
        <taxon>Zhongshania</taxon>
    </lineage>
</organism>
<evidence type="ECO:0000256" key="3">
    <source>
        <dbReference type="ARBA" id="ARBA00022801"/>
    </source>
</evidence>
<dbReference type="Gene3D" id="1.10.1400.10">
    <property type="match status" value="1"/>
</dbReference>
<dbReference type="Gene3D" id="1.10.439.10">
    <property type="entry name" value="Penicillin Amidohydrolase, domain 1"/>
    <property type="match status" value="1"/>
</dbReference>
<evidence type="ECO:0000313" key="7">
    <source>
        <dbReference type="Proteomes" id="UP001500392"/>
    </source>
</evidence>
<reference evidence="7" key="1">
    <citation type="journal article" date="2019" name="Int. J. Syst. Evol. Microbiol.">
        <title>The Global Catalogue of Microorganisms (GCM) 10K type strain sequencing project: providing services to taxonomists for standard genome sequencing and annotation.</title>
        <authorList>
            <consortium name="The Broad Institute Genomics Platform"/>
            <consortium name="The Broad Institute Genome Sequencing Center for Infectious Disease"/>
            <person name="Wu L."/>
            <person name="Ma J."/>
        </authorList>
    </citation>
    <scope>NUCLEOTIDE SEQUENCE [LARGE SCALE GENOMIC DNA]</scope>
    <source>
        <strain evidence="7">JCM 17304</strain>
    </source>
</reference>
<accession>A0ABP7WUU7</accession>
<dbReference type="InterPro" id="IPR002692">
    <property type="entry name" value="S45"/>
</dbReference>
<sequence length="818" mass="88215">MDVQMINRSVYIVAAGLFLSACGGSSSTSSAAPDTISDGSVYQATIRRGELGMVHVTASDYTGIGYGYSYAFAEDNICTIADVYVTVSGERSKYFGPDASWDMVGNGTTNNNLNSDFFFKLINAEQRVEKLMAQAPPLGPLPEARDLVKGYVAGYNRYLRDVGVANLPDPACRGAEWVRPITELDVYRRFYQLALLGSSAVAIDGIGSAQPPGPDSLTASMASPALIAEQLGQAWEGIQIGSNAIALGSEATANGKGMLLGNPHFPWDGAERFHQAHMTIPGTLDTTGSALFGVPMILIGHTENMAWSHTVSSAWRFTPYQLTLVPGDPTSYLVDGQPEAMVAQPLNVELPDGSLASRTLYSTRWGPMLNEILGLPVFPWTPAVAFALGDANALNFRYLNHFVETNRAQSVRELLAIMERNQGIPWVNTIAADSSGEALYADISVTPNVSNEKALECASPLGLVTANTLGLPVLDGSRAACAWDDDADAVQPGIIGPDNMPSLIRRDYVTNSNDSYWLANPDEPLEGFFRIIGDERTERRMRTRIGLLMTKQRIDGSDGLSGAKFSRQQLQELLFNNRHMAAELWLDDLLQLCAVTPGMIGAGGPVQTTEACAVLANWTRRDDLDAPGALLFRRFVANLFISDVPTGTAASSFGFADVWTTPFDVNDPVNTPSGLNIANPHVQYALASAISDLQGNNIPLDASLRQYVTESRGEVKIPIHGGPGSYGLFNAMSSTWSNSEEGYNDVVHGASFVQVVSFDNDDCPDTQTILTYSQSANSESPYFADQTQMYSRKEWVAGRFCEAAVVADASLSTIEISE</sequence>
<dbReference type="PANTHER" id="PTHR34218">
    <property type="entry name" value="PEPTIDASE S45 PENICILLIN AMIDASE"/>
    <property type="match status" value="1"/>
</dbReference>
<gene>
    <name evidence="6" type="ORF">GCM10022414_22630</name>
</gene>
<dbReference type="InterPro" id="IPR029055">
    <property type="entry name" value="Ntn_hydrolases_N"/>
</dbReference>
<dbReference type="EMBL" id="BAABDM010000004">
    <property type="protein sequence ID" value="GAA4097412.1"/>
    <property type="molecule type" value="Genomic_DNA"/>
</dbReference>
<dbReference type="Gene3D" id="3.60.20.10">
    <property type="entry name" value="Glutamine Phosphoribosylpyrophosphate, subunit 1, domain 1"/>
    <property type="match status" value="1"/>
</dbReference>
<keyword evidence="2 5" id="KW-0732">Signal</keyword>
<keyword evidence="7" id="KW-1185">Reference proteome</keyword>
<feature type="chain" id="PRO_5045596248" evidence="5">
    <location>
        <begin position="32"/>
        <end position="818"/>
    </location>
</feature>
<dbReference type="Proteomes" id="UP001500392">
    <property type="component" value="Unassembled WGS sequence"/>
</dbReference>
<dbReference type="InterPro" id="IPR043147">
    <property type="entry name" value="Penicillin_amidase_A-knob"/>
</dbReference>
<comment type="similarity">
    <text evidence="1">Belongs to the peptidase S45 family.</text>
</comment>
<feature type="signal peptide" evidence="5">
    <location>
        <begin position="1"/>
        <end position="31"/>
    </location>
</feature>
<dbReference type="Gene3D" id="2.30.120.10">
    <property type="match status" value="1"/>
</dbReference>